<evidence type="ECO:0000256" key="10">
    <source>
        <dbReference type="ARBA" id="ARBA00022967"/>
    </source>
</evidence>
<feature type="binding site" evidence="16">
    <location>
        <position position="1140"/>
    </location>
    <ligand>
        <name>Mg(2+)</name>
        <dbReference type="ChEBI" id="CHEBI:18420"/>
    </ligand>
</feature>
<feature type="transmembrane region" description="Helical" evidence="18">
    <location>
        <begin position="2363"/>
        <end position="2383"/>
    </location>
</feature>
<dbReference type="InterPro" id="IPR029787">
    <property type="entry name" value="Nucleotide_cyclase"/>
</dbReference>
<keyword evidence="7 15" id="KW-0547">Nucleotide-binding</keyword>
<feature type="binding site" evidence="15">
    <location>
        <position position="1139"/>
    </location>
    <ligand>
        <name>ATP</name>
        <dbReference type="ChEBI" id="CHEBI:30616"/>
    </ligand>
</feature>
<feature type="compositionally biased region" description="Basic residues" evidence="17">
    <location>
        <begin position="637"/>
        <end position="646"/>
    </location>
</feature>
<feature type="compositionally biased region" description="Basic and acidic residues" evidence="17">
    <location>
        <begin position="2645"/>
        <end position="2655"/>
    </location>
</feature>
<evidence type="ECO:0000256" key="17">
    <source>
        <dbReference type="SAM" id="MobiDB-lite"/>
    </source>
</evidence>
<proteinExistence type="inferred from homology"/>
<feature type="compositionally biased region" description="Low complexity" evidence="17">
    <location>
        <begin position="2056"/>
        <end position="2078"/>
    </location>
</feature>
<feature type="transmembrane region" description="Helical" evidence="18">
    <location>
        <begin position="1193"/>
        <end position="1213"/>
    </location>
</feature>
<dbReference type="CDD" id="cd07302">
    <property type="entry name" value="CHD"/>
    <property type="match status" value="2"/>
</dbReference>
<feature type="binding site" evidence="15">
    <location>
        <position position="987"/>
    </location>
    <ligand>
        <name>ATP</name>
        <dbReference type="ChEBI" id="CHEBI:30616"/>
    </ligand>
</feature>
<evidence type="ECO:0000313" key="21">
    <source>
        <dbReference type="Proteomes" id="UP000041254"/>
    </source>
</evidence>
<dbReference type="SUPFAM" id="SSF55073">
    <property type="entry name" value="Nucleotide cyclase"/>
    <property type="match status" value="2"/>
</dbReference>
<dbReference type="Gene3D" id="3.40.1110.10">
    <property type="entry name" value="Calcium-transporting ATPase, cytoplasmic domain N"/>
    <property type="match status" value="1"/>
</dbReference>
<dbReference type="Proteomes" id="UP000041254">
    <property type="component" value="Unassembled WGS sequence"/>
</dbReference>
<gene>
    <name evidence="20" type="ORF">Vbra_20607</name>
</gene>
<dbReference type="InterPro" id="IPR023299">
    <property type="entry name" value="ATPase_P-typ_cyto_dom_N"/>
</dbReference>
<keyword evidence="6 16" id="KW-0479">Metal-binding</keyword>
<evidence type="ECO:0000256" key="3">
    <source>
        <dbReference type="ARBA" id="ARBA00008109"/>
    </source>
</evidence>
<dbReference type="SUPFAM" id="SSF81665">
    <property type="entry name" value="Calcium ATPase, transmembrane domain M"/>
    <property type="match status" value="1"/>
</dbReference>
<feature type="transmembrane region" description="Helical" evidence="18">
    <location>
        <begin position="398"/>
        <end position="422"/>
    </location>
</feature>
<feature type="compositionally biased region" description="Polar residues" evidence="17">
    <location>
        <begin position="27"/>
        <end position="46"/>
    </location>
</feature>
<feature type="transmembrane region" description="Helical" evidence="18">
    <location>
        <begin position="2201"/>
        <end position="2222"/>
    </location>
</feature>
<dbReference type="InterPro" id="IPR008250">
    <property type="entry name" value="ATPase_P-typ_transduc_dom_A_sf"/>
</dbReference>
<dbReference type="InParanoid" id="A0A0G4ENB6"/>
<feature type="region of interest" description="Disordered" evidence="17">
    <location>
        <begin position="2711"/>
        <end position="2790"/>
    </location>
</feature>
<evidence type="ECO:0000256" key="11">
    <source>
        <dbReference type="ARBA" id="ARBA00022989"/>
    </source>
</evidence>
<keyword evidence="21" id="KW-1185">Reference proteome</keyword>
<dbReference type="InterPro" id="IPR036412">
    <property type="entry name" value="HAD-like_sf"/>
</dbReference>
<feature type="compositionally biased region" description="Acidic residues" evidence="17">
    <location>
        <begin position="2859"/>
        <end position="2874"/>
    </location>
</feature>
<keyword evidence="9 16" id="KW-0460">Magnesium</keyword>
<dbReference type="GO" id="GO:0016887">
    <property type="term" value="F:ATP hydrolysis activity"/>
    <property type="evidence" value="ECO:0007669"/>
    <property type="project" value="InterPro"/>
</dbReference>
<dbReference type="PANTHER" id="PTHR24092:SF150">
    <property type="entry name" value="PHOSPHOLIPID-TRANSPORTING ATPASE"/>
    <property type="match status" value="1"/>
</dbReference>
<keyword evidence="10" id="KW-1278">Translocase</keyword>
<dbReference type="SMART" id="SM00044">
    <property type="entry name" value="CYCc"/>
    <property type="match status" value="2"/>
</dbReference>
<feature type="binding site" evidence="15">
    <location>
        <position position="986"/>
    </location>
    <ligand>
        <name>ATP</name>
        <dbReference type="ChEBI" id="CHEBI:30616"/>
    </ligand>
</feature>
<feature type="transmembrane region" description="Helical" evidence="18">
    <location>
        <begin position="1514"/>
        <end position="1536"/>
    </location>
</feature>
<dbReference type="InterPro" id="IPR006539">
    <property type="entry name" value="P-type_ATPase_IV"/>
</dbReference>
<feature type="transmembrane region" description="Helical" evidence="18">
    <location>
        <begin position="2242"/>
        <end position="2265"/>
    </location>
</feature>
<dbReference type="PROSITE" id="PS50125">
    <property type="entry name" value="GUANYLATE_CYCLASE_2"/>
    <property type="match status" value="2"/>
</dbReference>
<dbReference type="GO" id="GO:0000287">
    <property type="term" value="F:magnesium ion binding"/>
    <property type="evidence" value="ECO:0007669"/>
    <property type="project" value="InterPro"/>
</dbReference>
<evidence type="ECO:0000313" key="20">
    <source>
        <dbReference type="EMBL" id="CEL99327.1"/>
    </source>
</evidence>
<dbReference type="SFLD" id="SFLDF00027">
    <property type="entry name" value="p-type_atpase"/>
    <property type="match status" value="1"/>
</dbReference>
<feature type="binding site" evidence="15">
    <location>
        <position position="802"/>
    </location>
    <ligand>
        <name>ATP</name>
        <dbReference type="ChEBI" id="CHEBI:30616"/>
    </ligand>
</feature>
<feature type="binding site" evidence="16">
    <location>
        <position position="513"/>
    </location>
    <ligand>
        <name>Mg(2+)</name>
        <dbReference type="ChEBI" id="CHEBI:18420"/>
    </ligand>
</feature>
<dbReference type="InterPro" id="IPR044492">
    <property type="entry name" value="P_typ_ATPase_HD_dom"/>
</dbReference>
<feature type="region of interest" description="Disordered" evidence="17">
    <location>
        <begin position="68"/>
        <end position="95"/>
    </location>
</feature>
<protein>
    <recommendedName>
        <fullName evidence="4">P-type phospholipid transporter</fullName>
        <ecNumber evidence="4">7.6.2.1</ecNumber>
    </recommendedName>
</protein>
<evidence type="ECO:0000256" key="8">
    <source>
        <dbReference type="ARBA" id="ARBA00022840"/>
    </source>
</evidence>
<evidence type="ECO:0000256" key="4">
    <source>
        <dbReference type="ARBA" id="ARBA00012189"/>
    </source>
</evidence>
<dbReference type="InterPro" id="IPR023298">
    <property type="entry name" value="ATPase_P-typ_TM_dom_sf"/>
</dbReference>
<dbReference type="Pfam" id="PF16209">
    <property type="entry name" value="PhoLip_ATPase_N"/>
    <property type="match status" value="1"/>
</dbReference>
<dbReference type="Pfam" id="PF00211">
    <property type="entry name" value="Guanylate_cyc"/>
    <property type="match status" value="2"/>
</dbReference>
<feature type="compositionally biased region" description="Low complexity" evidence="17">
    <location>
        <begin position="678"/>
        <end position="687"/>
    </location>
</feature>
<dbReference type="GO" id="GO:0009190">
    <property type="term" value="P:cyclic nucleotide biosynthetic process"/>
    <property type="evidence" value="ECO:0007669"/>
    <property type="project" value="InterPro"/>
</dbReference>
<feature type="region of interest" description="Disordered" evidence="17">
    <location>
        <begin position="1016"/>
        <end position="1047"/>
    </location>
</feature>
<feature type="region of interest" description="Disordered" evidence="17">
    <location>
        <begin position="626"/>
        <end position="699"/>
    </location>
</feature>
<feature type="binding site" evidence="15">
    <location>
        <position position="873"/>
    </location>
    <ligand>
        <name>ATP</name>
        <dbReference type="ChEBI" id="CHEBI:30616"/>
    </ligand>
</feature>
<feature type="region of interest" description="Disordered" evidence="17">
    <location>
        <begin position="2645"/>
        <end position="2694"/>
    </location>
</feature>
<feature type="binding site" evidence="15">
    <location>
        <position position="1108"/>
    </location>
    <ligand>
        <name>ATP</name>
        <dbReference type="ChEBI" id="CHEBI:30616"/>
    </ligand>
</feature>
<feature type="binding site" evidence="16">
    <location>
        <position position="1136"/>
    </location>
    <ligand>
        <name>Mg(2+)</name>
        <dbReference type="ChEBI" id="CHEBI:18420"/>
    </ligand>
</feature>
<accession>A0A0G4ENB6</accession>
<dbReference type="PANTHER" id="PTHR24092">
    <property type="entry name" value="PROBABLE PHOSPHOLIPID-TRANSPORTING ATPASE"/>
    <property type="match status" value="1"/>
</dbReference>
<keyword evidence="11 18" id="KW-1133">Transmembrane helix</keyword>
<feature type="binding site" evidence="15">
    <location>
        <position position="513"/>
    </location>
    <ligand>
        <name>ATP</name>
        <dbReference type="ChEBI" id="CHEBI:30616"/>
    </ligand>
</feature>
<dbReference type="SUPFAM" id="SSF81653">
    <property type="entry name" value="Calcium ATPase, transduction domain A"/>
    <property type="match status" value="1"/>
</dbReference>
<evidence type="ECO:0000256" key="18">
    <source>
        <dbReference type="SAM" id="Phobius"/>
    </source>
</evidence>
<feature type="transmembrane region" description="Helical" evidence="18">
    <location>
        <begin position="1669"/>
        <end position="1690"/>
    </location>
</feature>
<feature type="domain" description="Guanylate cyclase" evidence="19">
    <location>
        <begin position="2436"/>
        <end position="2568"/>
    </location>
</feature>
<dbReference type="InterPro" id="IPR032631">
    <property type="entry name" value="P-type_ATPase_N"/>
</dbReference>
<keyword evidence="8 15" id="KW-0067">ATP-binding</keyword>
<feature type="binding site" evidence="15">
    <location>
        <position position="843"/>
    </location>
    <ligand>
        <name>ATP</name>
        <dbReference type="ChEBI" id="CHEBI:30616"/>
    </ligand>
</feature>
<comment type="catalytic activity">
    <reaction evidence="13">
        <text>ATP + H2O + phospholipidSide 1 = ADP + phosphate + phospholipidSide 2.</text>
        <dbReference type="EC" id="7.6.2.1"/>
    </reaction>
</comment>
<dbReference type="OrthoDB" id="354346at2759"/>
<dbReference type="Gene3D" id="3.30.70.1230">
    <property type="entry name" value="Nucleotide cyclase"/>
    <property type="match status" value="2"/>
</dbReference>
<evidence type="ECO:0000256" key="5">
    <source>
        <dbReference type="ARBA" id="ARBA00022692"/>
    </source>
</evidence>
<feature type="binding site" evidence="15">
    <location>
        <position position="985"/>
    </location>
    <ligand>
        <name>ATP</name>
        <dbReference type="ChEBI" id="CHEBI:30616"/>
    </ligand>
</feature>
<dbReference type="SFLD" id="SFLDS00003">
    <property type="entry name" value="Haloacid_Dehalogenase"/>
    <property type="match status" value="1"/>
</dbReference>
<reference evidence="20 21" key="1">
    <citation type="submission" date="2014-11" db="EMBL/GenBank/DDBJ databases">
        <authorList>
            <person name="Zhu J."/>
            <person name="Qi W."/>
            <person name="Song R."/>
        </authorList>
    </citation>
    <scope>NUCLEOTIDE SEQUENCE [LARGE SCALE GENOMIC DNA]</scope>
</reference>
<feature type="transmembrane region" description="Helical" evidence="18">
    <location>
        <begin position="1385"/>
        <end position="1406"/>
    </location>
</feature>
<name>A0A0G4ENB6_VITBC</name>
<evidence type="ECO:0000256" key="13">
    <source>
        <dbReference type="ARBA" id="ARBA00034036"/>
    </source>
</evidence>
<dbReference type="InterPro" id="IPR059000">
    <property type="entry name" value="ATPase_P-type_domA"/>
</dbReference>
<dbReference type="InterPro" id="IPR001757">
    <property type="entry name" value="P_typ_ATPase"/>
</dbReference>
<dbReference type="GO" id="GO:0005524">
    <property type="term" value="F:ATP binding"/>
    <property type="evidence" value="ECO:0007669"/>
    <property type="project" value="UniProtKB-KW"/>
</dbReference>
<dbReference type="GO" id="GO:0140326">
    <property type="term" value="F:ATPase-coupled intramembrane lipid transporter activity"/>
    <property type="evidence" value="ECO:0007669"/>
    <property type="project" value="UniProtKB-EC"/>
</dbReference>
<feature type="transmembrane region" description="Helical" evidence="18">
    <location>
        <begin position="1619"/>
        <end position="1638"/>
    </location>
</feature>
<feature type="transmembrane region" description="Helical" evidence="18">
    <location>
        <begin position="1595"/>
        <end position="1612"/>
    </location>
</feature>
<evidence type="ECO:0000259" key="19">
    <source>
        <dbReference type="PROSITE" id="PS50125"/>
    </source>
</evidence>
<dbReference type="EMBL" id="CDMY01000278">
    <property type="protein sequence ID" value="CEL99327.1"/>
    <property type="molecule type" value="Genomic_DNA"/>
</dbReference>
<feature type="region of interest" description="Disordered" evidence="17">
    <location>
        <begin position="556"/>
        <end position="608"/>
    </location>
</feature>
<dbReference type="VEuPathDB" id="CryptoDB:Vbra_20607"/>
<feature type="binding site" evidence="15">
    <location>
        <position position="1114"/>
    </location>
    <ligand>
        <name>ATP</name>
        <dbReference type="ChEBI" id="CHEBI:30616"/>
    </ligand>
</feature>
<dbReference type="SUPFAM" id="SSF81660">
    <property type="entry name" value="Metal cation-transporting ATPase, ATP-binding domain N"/>
    <property type="match status" value="1"/>
</dbReference>
<comment type="subcellular location">
    <subcellularLocation>
        <location evidence="2">Endomembrane system</location>
    </subcellularLocation>
    <subcellularLocation>
        <location evidence="1">Membrane</location>
        <topology evidence="1">Multi-pass membrane protein</topology>
    </subcellularLocation>
</comment>
<sequence>MDGGSAVSPEAIHVMPTATHSNHHLPPQQSQGQWAEHITSGTHPQGSLSSMWWQNIMKRVPLRVGSAHNNAAPTRDLSDIPSGGRAGSQRASVASVGMSVASDPAHERRLSNLSNVGKLFRGTEGEDGTRLIRFYASEGARGGGEDLPDNTVRTSRYTVLNMVPKNLFEQFKRAANFWFLWISILQLLPQELSPTNKWATIMPLSVVIFITMCKDAIEDHRRALNDRSVNNFPVQKIDPYLKESKIVKWKHLKVGDIVVLESEQDVPADIVVLATSGDEGECYVETAMLDGETNLKLKHAVELTKNDNQIRLIAALRGFIKCELPNKRLDSFSGTIGKDEFPRVEPIEQKNFVLKGSKIRNTKWLYGAVVYTGSDTRMMQNSKAAPSKRSRIERQTNYLLAIIFSVLLTACIVSVILALSFPLGEKVETFFAGRQMDYADKIWMIVTFIILYNNMVPISLYVTIDIVKGIQAILIERDPNMFYESEKLAATGAKARTVNLNDDLGQIEYVFSDKTGTITQNEMQFVLCSINGTTYGDESLMQDTSLPTIEALSDEYQAEETAGDDPPDAPMAMPNPDKHVHTTPSAHTDHQHQYQRKTPSPPSVGTRGSIIRTIRTSTGQAVTRDIVAPSPSPQTHAGRRIQRRMSTKSDKTVMDSSSQKTFAVDPALGGAAGGCPGSSQKSIQRSPSSPPPSASKSAPEYAVVRACFTEQHTRSNWASYKTDGTHTSNRESDLGGTTVTVNMYPRKQSVFADAFLKQDLAAGGNQAHYIDEFLRCMALCHTVVPEKNESGTMKYQSASPDEEALVLSAKDIGYELVARTSTGMVLTIMGRTVSFEQVGVNEFSSTRRRMSVIVRELREDGSDTDEGATLYCKGADSVMLSRLAPGQDTSTVAKHLQRFSINGLRTLVLARRVLTQQEYVMFRRQYLEAKTTLIDRNVRLEQVAERWESRLELLGATAIEDRIQEGVVETIRALLYGGVKVWMLTGDKQETAINIGHSCGLLETDTTIIYITIPKPEDKNKNKNKETTEEETPPKPEKSKEKSEKDKAKEAMMGYYEDCIETLKNPQLSRHLAVVVDGETLYKIFDDSEIKGMFLGVTLRAHTVIACRVAPAQKAGLVHLVKSCVRRQPMILAIGDGANDVSMIQEADVGVGIIGNEGMQAVRASDYAIAQFRFLQHLLFLHGRRNYNRISAIILYSFFKNICLVIQNFFFFFNNGHSGTTLFESWLLLSYNLIWTSLPIFVHGFIERDLPQDVCMRFPILYVQGQHRLSFNARIFTEWALRGVLYGFINSVVMWMAFRRDAYAIDASGQPADYYAMGTISFFTTIVIVTVKLAFETRHWTWLFTVVTVISVVFFFPFLAVYAAIGWPEPQMGGMAEAVFGSSTFWFAAILSCGTCFLIDFATYYVRRYLFPSPVDLLDTWLFRSRGHYVDDEATLEEVCYRAEVDANPHRNIYRRIVMKDHHKRPDRPSLDSEDPKNPASYVDSKLSIFWLTFHDQHTERRFQYQNTLSCLRALRLSVLIISAVILIYALLHFIYFYEEGEQDFDDCHSDDRRLLTANGTLQAGNQGKTRVRLGEDYDESHGDDSQDVLSLGRVWLLFVPLLGPAAYSLTFSRFMQRYCAHVMVAVVVVADFVKMFMDAVQRTDGVQFAAMYPIGTFVVFRIPFKHAVWINALHLFLFSVRYTAGAWIFDVEVPTHSQDLPKMVMFRRNLYTMCDYWPVLFGITFFTAFVGYRLEYYQRSEFLLDQQFARERRRQKDILNNMLPSFVVDKIVHTKGDWKNERKNVAQEWQAVSVVFCDIYDFISIVAAVEPITLVTILDRLFTHFDRLSDRFRVAKIETVSETYLAAAGLNTEEGGESVTSEEAARDAVSALKLAIAMLDSTSKMLVDLKKQTQGGDGATTERRPLQVKIGIHTGRVISGVVGSRKPQYALFGDTVNTASRMKSTGEPQHVHISDATYALVQDNSHFVWEPRKTQVKGKGIMDTYLLVDYDQEHLLGAVMRGLPGQTRMAKGSLSQAQQGGVALDSAIPEKANALQKNLLKMMKSADNVEETRDTSMTPNTSTAPAPPAITYTNPPGGQQPGASGGGGEDRRRRSSKTVKGLPADTSGALDAGEEGRFMLDRKELSWFLVFHQKDREMRYLDSILFNKYVFINMERALRIWIVAYLLQTLELRFIPQPHMALADTDKQECEPTYDRQIDYSMLLLGRSTLIVIFLSLWLTLRNRESPIWQGALTGRNSVRLIYAATFGYFTGALISTFQPGWIYAGPIPPSLCHKSGLFVNTIDLFFWQAILNFNSQMLFHRLIPFNLAIVVVYSAYALHINLRNLMPLVSEDAPQCACDLGKEVACQCILSKAIACEAVKAIEPILMVVAFMFLIGASVYFKEYFQRVTFVLNEEANEVEQRANLLLQDMLPPQVLAEMKVDSLQLAHGYDQMTFLFADICGFTSYAKTVPPERVVELLLQLFDRFDDITRETKLYKVCTIGDAYVAVSEPVKAQDHDVLGGALKVLRMAHKMIRHIQDVREKLKIPDLNMRIGSHLGYFVGGIIGTKKLRYDIWGLDVLTGNMMESNGEPGKICVSHTLKAYLSEHCKDRFTFKQHKLVTVVEKVQVQSYLLTDSEDTTTHFAPSSDSKTHTKLMSAIDKVRSQHRREAREKAARRRGSQVSTWPRRRGSQASTSMSHLTGIPATRQGSGGDVMSDVLPAISSAIFTSMPHVDRRPSMPPINDGTHKPQYQQHLSPAEAPPTRLTHGPPFPSDEGPPINRPRRSSREHRREQNGFPPPHPQPHTHTHAEDIPTVNRARMRHSVDAVPPVSAVRPPPPPRRSSAPSPAPHSPMSAHRSMAVRVAAVAGDSVQHDVVPADEADEDNDDENFTS</sequence>
<feature type="binding site" evidence="15">
    <location>
        <position position="514"/>
    </location>
    <ligand>
        <name>ATP</name>
        <dbReference type="ChEBI" id="CHEBI:30616"/>
    </ligand>
</feature>
<feature type="transmembrane region" description="Helical" evidence="18">
    <location>
        <begin position="1342"/>
        <end position="1365"/>
    </location>
</feature>
<evidence type="ECO:0000256" key="2">
    <source>
        <dbReference type="ARBA" id="ARBA00004308"/>
    </source>
</evidence>
<dbReference type="PRINTS" id="PR00119">
    <property type="entry name" value="CATATPASE"/>
</dbReference>
<dbReference type="Gene3D" id="2.70.150.10">
    <property type="entry name" value="Calcium-transporting ATPase, cytoplasmic transduction domain A"/>
    <property type="match status" value="1"/>
</dbReference>
<dbReference type="GO" id="GO:0005886">
    <property type="term" value="C:plasma membrane"/>
    <property type="evidence" value="ECO:0007669"/>
    <property type="project" value="TreeGrafter"/>
</dbReference>
<feature type="transmembrane region" description="Helical" evidence="18">
    <location>
        <begin position="442"/>
        <end position="464"/>
    </location>
</feature>
<dbReference type="PhylomeDB" id="A0A0G4ENB6"/>
<feature type="compositionally biased region" description="Acidic residues" evidence="17">
    <location>
        <begin position="556"/>
        <end position="567"/>
    </location>
</feature>
<evidence type="ECO:0000256" key="12">
    <source>
        <dbReference type="ARBA" id="ARBA00023136"/>
    </source>
</evidence>
<feature type="transmembrane region" description="Helical" evidence="18">
    <location>
        <begin position="2307"/>
        <end position="2324"/>
    </location>
</feature>
<evidence type="ECO:0000256" key="6">
    <source>
        <dbReference type="ARBA" id="ARBA00022723"/>
    </source>
</evidence>
<dbReference type="Pfam" id="PF00122">
    <property type="entry name" value="E1-E2_ATPase"/>
    <property type="match status" value="1"/>
</dbReference>
<feature type="region of interest" description="Disordered" evidence="17">
    <location>
        <begin position="2048"/>
        <end position="2109"/>
    </location>
</feature>
<feature type="region of interest" description="Disordered" evidence="17">
    <location>
        <begin position="19"/>
        <end position="46"/>
    </location>
</feature>
<dbReference type="GO" id="GO:0045332">
    <property type="term" value="P:phospholipid translocation"/>
    <property type="evidence" value="ECO:0007669"/>
    <property type="project" value="TreeGrafter"/>
</dbReference>
<feature type="transmembrane region" description="Helical" evidence="18">
    <location>
        <begin position="1279"/>
        <end position="1298"/>
    </location>
</feature>
<feature type="domain" description="Guanylate cyclase" evidence="19">
    <location>
        <begin position="1794"/>
        <end position="1944"/>
    </location>
</feature>
<dbReference type="InterPro" id="IPR018303">
    <property type="entry name" value="ATPase_P-typ_P_site"/>
</dbReference>
<feature type="binding site" evidence="15">
    <location>
        <position position="1140"/>
    </location>
    <ligand>
        <name>ATP</name>
        <dbReference type="ChEBI" id="CHEBI:30616"/>
    </ligand>
</feature>
<feature type="active site" description="4-aspartylphosphate intermediate" evidence="14">
    <location>
        <position position="513"/>
    </location>
</feature>
<evidence type="ECO:0000256" key="15">
    <source>
        <dbReference type="PIRSR" id="PIRSR606539-2"/>
    </source>
</evidence>
<dbReference type="InterPro" id="IPR023214">
    <property type="entry name" value="HAD_sf"/>
</dbReference>
<dbReference type="SFLD" id="SFLDG00002">
    <property type="entry name" value="C1.7:_P-type_atpase_like"/>
    <property type="match status" value="1"/>
</dbReference>
<dbReference type="FunFam" id="3.40.50.1000:FF:000014">
    <property type="entry name" value="Phospholipid-transporting ATPase"/>
    <property type="match status" value="1"/>
</dbReference>
<feature type="compositionally biased region" description="Pro residues" evidence="17">
    <location>
        <begin position="2816"/>
        <end position="2832"/>
    </location>
</feature>
<evidence type="ECO:0000256" key="16">
    <source>
        <dbReference type="PIRSR" id="PIRSR606539-3"/>
    </source>
</evidence>
<dbReference type="STRING" id="1169540.A0A0G4ENB6"/>
<comment type="cofactor">
    <cofactor evidence="16">
        <name>Mg(2+)</name>
        <dbReference type="ChEBI" id="CHEBI:18420"/>
    </cofactor>
</comment>
<feature type="binding site" evidence="15">
    <location>
        <position position="515"/>
    </location>
    <ligand>
        <name>ATP</name>
        <dbReference type="ChEBI" id="CHEBI:30616"/>
    </ligand>
</feature>
<evidence type="ECO:0000256" key="9">
    <source>
        <dbReference type="ARBA" id="ARBA00022842"/>
    </source>
</evidence>
<evidence type="ECO:0000256" key="14">
    <source>
        <dbReference type="PIRSR" id="PIRSR606539-1"/>
    </source>
</evidence>
<feature type="transmembrane region" description="Helical" evidence="18">
    <location>
        <begin position="1314"/>
        <end position="1335"/>
    </location>
</feature>
<feature type="transmembrane region" description="Helical" evidence="18">
    <location>
        <begin position="1711"/>
        <end position="1733"/>
    </location>
</feature>
<comment type="similarity">
    <text evidence="3">Belongs to the cation transport ATPase (P-type) (TC 3.A.3) family. Type IV subfamily.</text>
</comment>
<feature type="binding site" evidence="15">
    <location>
        <position position="905"/>
    </location>
    <ligand>
        <name>ATP</name>
        <dbReference type="ChEBI" id="CHEBI:30616"/>
    </ligand>
</feature>
<keyword evidence="5 18" id="KW-0812">Transmembrane</keyword>
<dbReference type="GO" id="GO:0035556">
    <property type="term" value="P:intracellular signal transduction"/>
    <property type="evidence" value="ECO:0007669"/>
    <property type="project" value="InterPro"/>
</dbReference>
<keyword evidence="12 18" id="KW-0472">Membrane</keyword>
<feature type="binding site" evidence="16">
    <location>
        <position position="515"/>
    </location>
    <ligand>
        <name>Mg(2+)</name>
        <dbReference type="ChEBI" id="CHEBI:18420"/>
    </ligand>
</feature>
<dbReference type="EC" id="7.6.2.1" evidence="4"/>
<evidence type="ECO:0000256" key="1">
    <source>
        <dbReference type="ARBA" id="ARBA00004141"/>
    </source>
</evidence>
<dbReference type="Pfam" id="PF13246">
    <property type="entry name" value="Cation_ATPase"/>
    <property type="match status" value="1"/>
</dbReference>
<organism evidence="20 21">
    <name type="scientific">Vitrella brassicaformis (strain CCMP3155)</name>
    <dbReference type="NCBI Taxonomy" id="1169540"/>
    <lineage>
        <taxon>Eukaryota</taxon>
        <taxon>Sar</taxon>
        <taxon>Alveolata</taxon>
        <taxon>Colpodellida</taxon>
        <taxon>Vitrellaceae</taxon>
        <taxon>Vitrella</taxon>
    </lineage>
</organism>
<evidence type="ECO:0000256" key="7">
    <source>
        <dbReference type="ARBA" id="ARBA00022741"/>
    </source>
</evidence>
<feature type="region of interest" description="Disordered" evidence="17">
    <location>
        <begin position="2809"/>
        <end position="2874"/>
    </location>
</feature>
<dbReference type="Pfam" id="PF16212">
    <property type="entry name" value="PhoLip_ATPase_C"/>
    <property type="match status" value="1"/>
</dbReference>
<dbReference type="PROSITE" id="PS00154">
    <property type="entry name" value="ATPASE_E1_E2"/>
    <property type="match status" value="1"/>
</dbReference>
<dbReference type="Gene3D" id="3.40.50.1000">
    <property type="entry name" value="HAD superfamily/HAD-like"/>
    <property type="match status" value="1"/>
</dbReference>
<dbReference type="InterPro" id="IPR032630">
    <property type="entry name" value="P_typ_ATPase_c"/>
</dbReference>
<dbReference type="OMA" id="FTNVPMM"/>
<dbReference type="SUPFAM" id="SSF56784">
    <property type="entry name" value="HAD-like"/>
    <property type="match status" value="1"/>
</dbReference>
<dbReference type="NCBIfam" id="TIGR01494">
    <property type="entry name" value="ATPase_P-type"/>
    <property type="match status" value="1"/>
</dbReference>
<dbReference type="NCBIfam" id="TIGR01652">
    <property type="entry name" value="ATPase-Plipid"/>
    <property type="match status" value="2"/>
</dbReference>
<dbReference type="InterPro" id="IPR001054">
    <property type="entry name" value="A/G_cyclase"/>
</dbReference>